<feature type="transmembrane region" description="Helical" evidence="1">
    <location>
        <begin position="357"/>
        <end position="378"/>
    </location>
</feature>
<dbReference type="PATRIC" id="fig|1637975.4.peg.3006"/>
<feature type="transmembrane region" description="Helical" evidence="1">
    <location>
        <begin position="168"/>
        <end position="185"/>
    </location>
</feature>
<dbReference type="STRING" id="1637975.AN957_15530"/>
<accession>A0A0Q3SJD8</accession>
<dbReference type="PANTHER" id="PTHR30221:SF1">
    <property type="entry name" value="SMALL-CONDUCTANCE MECHANOSENSITIVE CHANNEL"/>
    <property type="match status" value="1"/>
</dbReference>
<feature type="transmembrane region" description="Helical" evidence="1">
    <location>
        <begin position="390"/>
        <end position="414"/>
    </location>
</feature>
<reference evidence="2 3" key="1">
    <citation type="submission" date="2015-09" db="EMBL/GenBank/DDBJ databases">
        <title>Genome sequencing project for genomic taxonomy and phylogenomics of Bacillus-like bacteria.</title>
        <authorList>
            <person name="Liu B."/>
            <person name="Wang J."/>
            <person name="Zhu Y."/>
            <person name="Liu G."/>
            <person name="Chen Q."/>
            <person name="Chen Z."/>
            <person name="Lan J."/>
            <person name="Che J."/>
            <person name="Ge C."/>
            <person name="Shi H."/>
            <person name="Pan Z."/>
            <person name="Liu X."/>
        </authorList>
    </citation>
    <scope>NUCLEOTIDE SEQUENCE [LARGE SCALE GENOMIC DNA]</scope>
    <source>
        <strain evidence="2 3">FJAT-18043</strain>
    </source>
</reference>
<feature type="transmembrane region" description="Helical" evidence="1">
    <location>
        <begin position="197"/>
        <end position="222"/>
    </location>
</feature>
<feature type="transmembrane region" description="Helical" evidence="1">
    <location>
        <begin position="459"/>
        <end position="480"/>
    </location>
</feature>
<keyword evidence="1" id="KW-0812">Transmembrane</keyword>
<dbReference type="Pfam" id="PF05552">
    <property type="entry name" value="MS_channel_1st_1"/>
    <property type="match status" value="5"/>
</dbReference>
<comment type="caution">
    <text evidence="2">The sequence shown here is derived from an EMBL/GenBank/DDBJ whole genome shotgun (WGS) entry which is preliminary data.</text>
</comment>
<proteinExistence type="predicted"/>
<evidence type="ECO:0000313" key="3">
    <source>
        <dbReference type="Proteomes" id="UP000050996"/>
    </source>
</evidence>
<sequence length="502" mass="55450">MKVEEITAGWYRYTDLIPNLLLALLVLLIGYFVSKGIGKAVEGSLKKTSLDNRLFSNVGNRKYPSEVIIGKIVFYILFVFVWIIFFNMLNLSLIATPLVSMVSTLTSAIPNLLKAALILLFAWIIAYLVRIFIEKGAKLSHINRRLVNWKMAKSEQDAASKVNSLAKAIFYFIIFLFLPGVLGALQMEGISEPFSKMLSTILAFLPKLFAATIIVLIGWLVAKFVRDLLTNFLSSIGTDRIGQRMGIIKSAGGTNFSSILGNIAYIFILIPTIITALEKLELKGISEPAIAMLHDVLTMIPNLLVAVIFILIGMWLGKWVEKMVVQMLWRLKFDQVFHQIGIGALTPQQSKNSLSQLVGLLAKIVVVFLFIAEALQVVHLDFLVNIASGIIAYLPMLFTAILILGIGLYAGHLVERILQNLLKLKYSRTLAAVAKYSIFAMTLFMALDQLGVAHSIVNAAFILILGSLALAFGLAFGLGGKSFAAKYLGKLDEKLEEKTEEL</sequence>
<name>A0A0Q3SJD8_9BACI</name>
<dbReference type="NCBIfam" id="NF033912">
    <property type="entry name" value="msc"/>
    <property type="match status" value="2"/>
</dbReference>
<dbReference type="RefSeq" id="WP_053476368.1">
    <property type="nucleotide sequence ID" value="NZ_LJIX01000006.1"/>
</dbReference>
<dbReference type="Gene3D" id="1.10.287.1260">
    <property type="match status" value="3"/>
</dbReference>
<dbReference type="AlphaFoldDB" id="A0A0Q3SJD8"/>
<evidence type="ECO:0000313" key="2">
    <source>
        <dbReference type="EMBL" id="KQL19836.1"/>
    </source>
</evidence>
<feature type="transmembrane region" description="Helical" evidence="1">
    <location>
        <begin position="426"/>
        <end position="447"/>
    </location>
</feature>
<gene>
    <name evidence="2" type="ORF">AN957_15530</name>
</gene>
<dbReference type="EMBL" id="LJIX01000006">
    <property type="protein sequence ID" value="KQL19836.1"/>
    <property type="molecule type" value="Genomic_DNA"/>
</dbReference>
<dbReference type="PANTHER" id="PTHR30221">
    <property type="entry name" value="SMALL-CONDUCTANCE MECHANOSENSITIVE CHANNEL"/>
    <property type="match status" value="1"/>
</dbReference>
<dbReference type="InterPro" id="IPR045275">
    <property type="entry name" value="MscS_archaea/bacteria_type"/>
</dbReference>
<feature type="transmembrane region" description="Helical" evidence="1">
    <location>
        <begin position="297"/>
        <end position="317"/>
    </location>
</feature>
<dbReference type="Proteomes" id="UP000050996">
    <property type="component" value="Unassembled WGS sequence"/>
</dbReference>
<keyword evidence="3" id="KW-1185">Reference proteome</keyword>
<feature type="transmembrane region" description="Helical" evidence="1">
    <location>
        <begin position="72"/>
        <end position="95"/>
    </location>
</feature>
<evidence type="ECO:0000256" key="1">
    <source>
        <dbReference type="SAM" id="Phobius"/>
    </source>
</evidence>
<keyword evidence="1" id="KW-1133">Transmembrane helix</keyword>
<feature type="transmembrane region" description="Helical" evidence="1">
    <location>
        <begin position="20"/>
        <end position="38"/>
    </location>
</feature>
<feature type="transmembrane region" description="Helical" evidence="1">
    <location>
        <begin position="115"/>
        <end position="133"/>
    </location>
</feature>
<organism evidence="2 3">
    <name type="scientific">Cytobacillus solani</name>
    <dbReference type="NCBI Taxonomy" id="1637975"/>
    <lineage>
        <taxon>Bacteria</taxon>
        <taxon>Bacillati</taxon>
        <taxon>Bacillota</taxon>
        <taxon>Bacilli</taxon>
        <taxon>Bacillales</taxon>
        <taxon>Bacillaceae</taxon>
        <taxon>Cytobacillus</taxon>
    </lineage>
</organism>
<evidence type="ECO:0008006" key="4">
    <source>
        <dbReference type="Google" id="ProtNLM"/>
    </source>
</evidence>
<keyword evidence="1" id="KW-0472">Membrane</keyword>
<dbReference type="InterPro" id="IPR008910">
    <property type="entry name" value="MSC_TM_helix"/>
</dbReference>
<protein>
    <recommendedName>
        <fullName evidence="4">Transporter</fullName>
    </recommendedName>
</protein>
<dbReference type="GO" id="GO:0008381">
    <property type="term" value="F:mechanosensitive monoatomic ion channel activity"/>
    <property type="evidence" value="ECO:0007669"/>
    <property type="project" value="InterPro"/>
</dbReference>
<feature type="transmembrane region" description="Helical" evidence="1">
    <location>
        <begin position="259"/>
        <end position="277"/>
    </location>
</feature>